<sequence>MEIESGINLTMLHMIDLRSVLILNSNIRKIRLMFLDVCLSPLYLTCALNINFIFELEMSRKFILFKKKLFTSDTSSIMIYDQIKEEPMKFTYAMTTEKLTINLNLVQ</sequence>
<dbReference type="EMBL" id="CVRI01000004">
    <property type="protein sequence ID" value="CRK87676.1"/>
    <property type="molecule type" value="Genomic_DNA"/>
</dbReference>
<keyword evidence="1" id="KW-0472">Membrane</keyword>
<accession>A0A1J1HJT9</accession>
<evidence type="ECO:0000313" key="2">
    <source>
        <dbReference type="EMBL" id="CRK87676.1"/>
    </source>
</evidence>
<feature type="transmembrane region" description="Helical" evidence="1">
    <location>
        <begin position="32"/>
        <end position="54"/>
    </location>
</feature>
<keyword evidence="1" id="KW-0812">Transmembrane</keyword>
<keyword evidence="1" id="KW-1133">Transmembrane helix</keyword>
<evidence type="ECO:0000313" key="3">
    <source>
        <dbReference type="Proteomes" id="UP000183832"/>
    </source>
</evidence>
<name>A0A1J1HJT9_9DIPT</name>
<gene>
    <name evidence="2" type="ORF">CLUMA_CG001469</name>
</gene>
<reference evidence="2 3" key="1">
    <citation type="submission" date="2015-04" db="EMBL/GenBank/DDBJ databases">
        <authorList>
            <person name="Syromyatnikov M.Y."/>
            <person name="Popov V.N."/>
        </authorList>
    </citation>
    <scope>NUCLEOTIDE SEQUENCE [LARGE SCALE GENOMIC DNA]</scope>
</reference>
<organism evidence="2 3">
    <name type="scientific">Clunio marinus</name>
    <dbReference type="NCBI Taxonomy" id="568069"/>
    <lineage>
        <taxon>Eukaryota</taxon>
        <taxon>Metazoa</taxon>
        <taxon>Ecdysozoa</taxon>
        <taxon>Arthropoda</taxon>
        <taxon>Hexapoda</taxon>
        <taxon>Insecta</taxon>
        <taxon>Pterygota</taxon>
        <taxon>Neoptera</taxon>
        <taxon>Endopterygota</taxon>
        <taxon>Diptera</taxon>
        <taxon>Nematocera</taxon>
        <taxon>Chironomoidea</taxon>
        <taxon>Chironomidae</taxon>
        <taxon>Clunio</taxon>
    </lineage>
</organism>
<keyword evidence="3" id="KW-1185">Reference proteome</keyword>
<protein>
    <submittedName>
        <fullName evidence="2">CLUMA_CG001469, isoform A</fullName>
    </submittedName>
</protein>
<dbReference type="AlphaFoldDB" id="A0A1J1HJT9"/>
<proteinExistence type="predicted"/>
<evidence type="ECO:0000256" key="1">
    <source>
        <dbReference type="SAM" id="Phobius"/>
    </source>
</evidence>
<dbReference type="Proteomes" id="UP000183832">
    <property type="component" value="Unassembled WGS sequence"/>
</dbReference>